<dbReference type="AlphaFoldDB" id="A0AB38YSK2"/>
<feature type="domain" description="Dimethylamine monooxygenase subunit DmmA-like C-terminal" evidence="1">
    <location>
        <begin position="118"/>
        <end position="163"/>
    </location>
</feature>
<organism evidence="2 3">
    <name type="scientific">Acinetobacter soli</name>
    <dbReference type="NCBI Taxonomy" id="487316"/>
    <lineage>
        <taxon>Bacteria</taxon>
        <taxon>Pseudomonadati</taxon>
        <taxon>Pseudomonadota</taxon>
        <taxon>Gammaproteobacteria</taxon>
        <taxon>Moraxellales</taxon>
        <taxon>Moraxellaceae</taxon>
        <taxon>Acinetobacter</taxon>
    </lineage>
</organism>
<dbReference type="InterPro" id="IPR048037">
    <property type="entry name" value="DmmA-like_C"/>
</dbReference>
<keyword evidence="2" id="KW-0503">Monooxygenase</keyword>
<dbReference type="NCBIfam" id="NF041259">
    <property type="entry name" value="mono_DmmA_fam"/>
    <property type="match status" value="1"/>
</dbReference>
<dbReference type="GO" id="GO:0004497">
    <property type="term" value="F:monooxygenase activity"/>
    <property type="evidence" value="ECO:0007669"/>
    <property type="project" value="UniProtKB-KW"/>
</dbReference>
<dbReference type="Pfam" id="PF22289">
    <property type="entry name" value="DmmA-like_C"/>
    <property type="match status" value="1"/>
</dbReference>
<evidence type="ECO:0000313" key="3">
    <source>
        <dbReference type="Proteomes" id="UP001256400"/>
    </source>
</evidence>
<evidence type="ECO:0000259" key="1">
    <source>
        <dbReference type="Pfam" id="PF22289"/>
    </source>
</evidence>
<proteinExistence type="predicted"/>
<gene>
    <name evidence="2" type="ORF">RHP80_09190</name>
</gene>
<dbReference type="RefSeq" id="WP_055415221.1">
    <property type="nucleotide sequence ID" value="NZ_BKCR01000005.1"/>
</dbReference>
<evidence type="ECO:0000313" key="2">
    <source>
        <dbReference type="EMBL" id="WND04406.1"/>
    </source>
</evidence>
<accession>A0AB38YSK2</accession>
<sequence length="175" mass="19847">MQDPMNSTPIYQKVNDINIQHGSTLFLFQRANNPVAQELLSRLKSVDLENVLILDQMPNLDLAHYLQSVTQRIQRAWAGWQAVILGEESFIWRFESLLVAQGLMKEEMSLISIAGSRQVYCVHCGYLQIQIHSNEDYCHCEQCGVYLLVRSHFSQRLGAYMGVCADADHSQGDAA</sequence>
<keyword evidence="2" id="KW-0560">Oxidoreductase</keyword>
<dbReference type="EMBL" id="CP134206">
    <property type="protein sequence ID" value="WND04406.1"/>
    <property type="molecule type" value="Genomic_DNA"/>
</dbReference>
<protein>
    <submittedName>
        <fullName evidence="2">Dimethylamine monooxygenase subunit DmmA family protein</fullName>
    </submittedName>
</protein>
<dbReference type="Proteomes" id="UP001256400">
    <property type="component" value="Chromosome"/>
</dbReference>
<reference evidence="2" key="1">
    <citation type="submission" date="2023-09" db="EMBL/GenBank/DDBJ databases">
        <title>Acinetobacter soli.</title>
        <authorList>
            <person name="Kim B."/>
            <person name="Kim D."/>
            <person name="Park D."/>
        </authorList>
    </citation>
    <scope>NUCLEOTIDE SEQUENCE</scope>
    <source>
        <strain evidence="2">2023.05</strain>
    </source>
</reference>
<name>A0AB38YSK2_9GAMM</name>